<feature type="region of interest" description="Disordered" evidence="5">
    <location>
        <begin position="1538"/>
        <end position="1557"/>
    </location>
</feature>
<organism evidence="6 7">
    <name type="scientific">Phlebiopsis gigantea (strain 11061_1 CR5-6)</name>
    <name type="common">White-rot fungus</name>
    <name type="synonym">Peniophora gigantea</name>
    <dbReference type="NCBI Taxonomy" id="745531"/>
    <lineage>
        <taxon>Eukaryota</taxon>
        <taxon>Fungi</taxon>
        <taxon>Dikarya</taxon>
        <taxon>Basidiomycota</taxon>
        <taxon>Agaricomycotina</taxon>
        <taxon>Agaricomycetes</taxon>
        <taxon>Polyporales</taxon>
        <taxon>Phanerochaetaceae</taxon>
        <taxon>Phlebiopsis</taxon>
    </lineage>
</organism>
<proteinExistence type="inferred from homology"/>
<dbReference type="STRING" id="745531.A0A0C3SDV3"/>
<keyword evidence="3" id="KW-0813">Transport</keyword>
<dbReference type="PANTHER" id="PTHR31344">
    <property type="entry name" value="NUCLEAR PORE COMPLEX PROTEIN NUP205"/>
    <property type="match status" value="1"/>
</dbReference>
<evidence type="ECO:0000256" key="1">
    <source>
        <dbReference type="ARBA" id="ARBA00004123"/>
    </source>
</evidence>
<dbReference type="GO" id="GO:0006999">
    <property type="term" value="P:nuclear pore organization"/>
    <property type="evidence" value="ECO:0007669"/>
    <property type="project" value="TreeGrafter"/>
</dbReference>
<accession>A0A0C3SDV3</accession>
<dbReference type="Proteomes" id="UP000053257">
    <property type="component" value="Unassembled WGS sequence"/>
</dbReference>
<dbReference type="OrthoDB" id="2019644at2759"/>
<evidence type="ECO:0000256" key="4">
    <source>
        <dbReference type="ARBA" id="ARBA00023242"/>
    </source>
</evidence>
<comment type="similarity">
    <text evidence="2">Belongs to the NUP186/NUP192/NUP205 family.</text>
</comment>
<keyword evidence="7" id="KW-1185">Reference proteome</keyword>
<gene>
    <name evidence="6" type="ORF">PHLGIDRAFT_124340</name>
</gene>
<feature type="compositionally biased region" description="Pro residues" evidence="5">
    <location>
        <begin position="454"/>
        <end position="463"/>
    </location>
</feature>
<dbReference type="GO" id="GO:0017056">
    <property type="term" value="F:structural constituent of nuclear pore"/>
    <property type="evidence" value="ECO:0007669"/>
    <property type="project" value="TreeGrafter"/>
</dbReference>
<dbReference type="GO" id="GO:0044611">
    <property type="term" value="C:nuclear pore inner ring"/>
    <property type="evidence" value="ECO:0007669"/>
    <property type="project" value="TreeGrafter"/>
</dbReference>
<dbReference type="InterPro" id="IPR021827">
    <property type="entry name" value="Nup186/Nup192/Nup205"/>
</dbReference>
<dbReference type="Pfam" id="PF11894">
    <property type="entry name" value="Nup192"/>
    <property type="match status" value="1"/>
</dbReference>
<evidence type="ECO:0008006" key="8">
    <source>
        <dbReference type="Google" id="ProtNLM"/>
    </source>
</evidence>
<evidence type="ECO:0000313" key="7">
    <source>
        <dbReference type="Proteomes" id="UP000053257"/>
    </source>
</evidence>
<keyword evidence="4" id="KW-0539">Nucleus</keyword>
<evidence type="ECO:0000256" key="3">
    <source>
        <dbReference type="ARBA" id="ARBA00022448"/>
    </source>
</evidence>
<name>A0A0C3SDV3_PHLG1</name>
<sequence>MASTSRLRAILLSNLNSPGSQDDHQQFFEQLMSHRGQLINLYDVGPRSPQEQREVENGRVSVNGRSIAVNSDFARQVVFISQQLDVSERHVAGLLQETMASNPNISQDQLIEAALLEFHQRRRNLADCLRYIFEAAEVAHDPSSPELFRQLELFARQNLIETGKGLSQRVFKEIERLGDTIGKVHAARLNARSNTNAPLAQGGQLGHDILTARYESLKYERRTLATVLFLIARMGHVQSAEILLMVEWLEKNPHHAMTHYILPSTLACFNIVKPASSGGQARQKFARDANLVSTLKRKLTSAAEWREPGLRATLLLKWTLFMTETRHRDHTLEDKEGFKTEELELQIWNAVQGDCFVYLARIVAILQRKQGTSPPTCFASTILSKPEPEAMLELPTDDFKPVILESFEYLIRALITHASSELRKIKQRQEDILLANQRTDRNRMFRSQNRHPSHPPVPEPSTPTSPRNDIAMLYSLVGLLYSALPAERALQFWGGGFAEGQRLTYMDHVESTVGKLPSFLQWAVWSTQIRDVEMLMALYDMLAGLSKGQHCSELAYNFLVRGAADFSSSSTLPSAAASGPAVSWAAIFGLLEQWATAGATPRPSQPAGPIGGQMGMAHAAQAQRQQQQLTLTQQDVLLAQSFLRLLATVVSHSVAVRVTISGHVRFRAIPTLVSLIPLSIPLELKGALLDTLSCFCLPGGGTPGVEICRSVWTLMERLEVISVRVPSGTTGATLSSVKGIEMELEEIESVHKLYPETIPFLKLLDTLIHTPKSIPARDRIADSEPLNTIPETLGQPYRAPGIGPYIAFVVDNVFSRISQREYLRPTDRWRMNDLCLCFVERCLAAFDLESLVSGSEDLSTKGELLLQLAVHPGYDIMKRMLTHSALQNSVLSYIVEGLNGFDNGLADEEPFFRHTITRVLRIVHRALEIQDIFLDVFLPLLSSVEDTSLFGPVHPVSYFIRLDQTLMFTPDHVPAIAAYVSYPAYPELTLLSVKILTALATPTTVSQLAVIIDRSSDSVRILDGFSNILDSDSPIEVEEAETAADERTGAGAPDLEEPMDALTQALRLAVLDFFIQNTRPDRPYPNIAHFLLFGKAAADDQIQDPNALGSRRVSIHSLLDIVNSGVPRLKTKGKGPRRAASQAILTTLPAFAERCYLVLYQLCKHPRTSEFSMRYLRSREDFFARHLAALPFRAPPTLQEPYIEMQYNDASRVITTVPALVAFLRVRAIIFDLVALELHVLTHKGHAKAAMELLDLMYGNEEGVAATGANWEDEIFRPFHDVGQSHIPIIEFLQSLDFDWSDSLAVQPTDLEFFNHLNLGMCLRVDASGCDVVDRTALIALLTTARRTLHGQGRILTQSHLQQVTAEMDYILESCAIENHRRKVLHATAGCYESWRRLLDMTLTKCFDRIPQDRREGLLFDLLHVLPTALRSPSTPDATAGVLAEAILSALTKLREDKLVQSLIQPGYASESGALPAERLFALLRSLVECIVDSNRNELVRGNLYASVVNYVHLITDTAGAGEASVLPGSLSRTHAGWTGPDELASSTSQHPDVQRRPDAASPLIVGSLGILKPAMDSLVALVSRDAIDGTDVWRTVAFMLLDALVRLSQFERQPAVIAAMARSGYTRGFVHGVKETDLRLQAVLKPDPDELNTLYVYEARMSLLVRMAQTRSGAERLLENRLLVALAECDFLDARPEADQAFVDRDSFLPPAIQRYHQLFVPALQVVTGVLATVGPKHSTAVSQGTEFLRSHRDTAILLLKNEVDELSLSVLEEMRLLVALAASILPSVPKSDLVSTSGFGGVHAAVMGLAARTLGNKRWADSVKPTTEEEAADARVRAPAYGKSKFKVKVHDQEMYLRKTLLAYLGTASDFTEHEFNPVLSPVIGAVRQEESSTRFLATAPSLGDAIEALNHVHDDLFQTLKHYLDCSAELSSRDHALATTPEMLDVPDTIKYDALSTAQRQALVSNELAKWQGAARARAHTLFQSLEMLLLLVWRHLAAYAAEGSVPPRAGAAFDAGTFRADAGRRLAPVVHRLGAMARDTRGLGWPQYERYMDVMARRLKDCAGLHDPPELDSDPGAER</sequence>
<feature type="region of interest" description="Disordered" evidence="5">
    <location>
        <begin position="443"/>
        <end position="465"/>
    </location>
</feature>
<evidence type="ECO:0000313" key="6">
    <source>
        <dbReference type="EMBL" id="KIP12177.1"/>
    </source>
</evidence>
<evidence type="ECO:0000256" key="2">
    <source>
        <dbReference type="ARBA" id="ARBA00005892"/>
    </source>
</evidence>
<dbReference type="PANTHER" id="PTHR31344:SF0">
    <property type="entry name" value="NUCLEAR PORE COMPLEX PROTEIN NUP205"/>
    <property type="match status" value="1"/>
</dbReference>
<dbReference type="HOGENOM" id="CLU_001071_0_0_1"/>
<dbReference type="EMBL" id="KN840441">
    <property type="protein sequence ID" value="KIP12177.1"/>
    <property type="molecule type" value="Genomic_DNA"/>
</dbReference>
<reference evidence="6 7" key="1">
    <citation type="journal article" date="2014" name="PLoS Genet.">
        <title>Analysis of the Phlebiopsis gigantea genome, transcriptome and secretome provides insight into its pioneer colonization strategies of wood.</title>
        <authorList>
            <person name="Hori C."/>
            <person name="Ishida T."/>
            <person name="Igarashi K."/>
            <person name="Samejima M."/>
            <person name="Suzuki H."/>
            <person name="Master E."/>
            <person name="Ferreira P."/>
            <person name="Ruiz-Duenas F.J."/>
            <person name="Held B."/>
            <person name="Canessa P."/>
            <person name="Larrondo L.F."/>
            <person name="Schmoll M."/>
            <person name="Druzhinina I.S."/>
            <person name="Kubicek C.P."/>
            <person name="Gaskell J.A."/>
            <person name="Kersten P."/>
            <person name="St John F."/>
            <person name="Glasner J."/>
            <person name="Sabat G."/>
            <person name="Splinter BonDurant S."/>
            <person name="Syed K."/>
            <person name="Yadav J."/>
            <person name="Mgbeahuruike A.C."/>
            <person name="Kovalchuk A."/>
            <person name="Asiegbu F.O."/>
            <person name="Lackner G."/>
            <person name="Hoffmeister D."/>
            <person name="Rencoret J."/>
            <person name="Gutierrez A."/>
            <person name="Sun H."/>
            <person name="Lindquist E."/>
            <person name="Barry K."/>
            <person name="Riley R."/>
            <person name="Grigoriev I.V."/>
            <person name="Henrissat B."/>
            <person name="Kues U."/>
            <person name="Berka R.M."/>
            <person name="Martinez A.T."/>
            <person name="Covert S.F."/>
            <person name="Blanchette R.A."/>
            <person name="Cullen D."/>
        </authorList>
    </citation>
    <scope>NUCLEOTIDE SEQUENCE [LARGE SCALE GENOMIC DNA]</scope>
    <source>
        <strain evidence="6 7">11061_1 CR5-6</strain>
    </source>
</reference>
<evidence type="ECO:0000256" key="5">
    <source>
        <dbReference type="SAM" id="MobiDB-lite"/>
    </source>
</evidence>
<comment type="subcellular location">
    <subcellularLocation>
        <location evidence="1">Nucleus</location>
    </subcellularLocation>
</comment>
<protein>
    <recommendedName>
        <fullName evidence="8">Nucleoporin</fullName>
    </recommendedName>
</protein>